<keyword evidence="5 6" id="KW-0472">Membrane</keyword>
<evidence type="ECO:0000256" key="6">
    <source>
        <dbReference type="SAM" id="Phobius"/>
    </source>
</evidence>
<dbReference type="AlphaFoldDB" id="A0A0V1HI41"/>
<organism evidence="7 8">
    <name type="scientific">Trichinella zimbabwensis</name>
    <dbReference type="NCBI Taxonomy" id="268475"/>
    <lineage>
        <taxon>Eukaryota</taxon>
        <taxon>Metazoa</taxon>
        <taxon>Ecdysozoa</taxon>
        <taxon>Nematoda</taxon>
        <taxon>Enoplea</taxon>
        <taxon>Dorylaimia</taxon>
        <taxon>Trichinellida</taxon>
        <taxon>Trichinellidae</taxon>
        <taxon>Trichinella</taxon>
    </lineage>
</organism>
<feature type="transmembrane region" description="Helical" evidence="6">
    <location>
        <begin position="196"/>
        <end position="227"/>
    </location>
</feature>
<evidence type="ECO:0000313" key="7">
    <source>
        <dbReference type="EMBL" id="KRZ10430.1"/>
    </source>
</evidence>
<proteinExistence type="inferred from homology"/>
<keyword evidence="4 6" id="KW-1133">Transmembrane helix</keyword>
<comment type="caution">
    <text evidence="7">The sequence shown here is derived from an EMBL/GenBank/DDBJ whole genome shotgun (WGS) entry which is preliminary data.</text>
</comment>
<dbReference type="EMBL" id="JYDP01000060">
    <property type="protein sequence ID" value="KRZ10430.1"/>
    <property type="molecule type" value="Genomic_DNA"/>
</dbReference>
<keyword evidence="8" id="KW-1185">Reference proteome</keyword>
<evidence type="ECO:0000256" key="1">
    <source>
        <dbReference type="ARBA" id="ARBA00004141"/>
    </source>
</evidence>
<evidence type="ECO:0000256" key="3">
    <source>
        <dbReference type="ARBA" id="ARBA00022692"/>
    </source>
</evidence>
<dbReference type="InterPro" id="IPR018781">
    <property type="entry name" value="TPRA1/CAND2/CAND8"/>
</dbReference>
<feature type="transmembrane region" description="Helical" evidence="6">
    <location>
        <begin position="265"/>
        <end position="283"/>
    </location>
</feature>
<dbReference type="PANTHER" id="PTHR15876">
    <property type="entry name" value="TRANSMEMBRANE PROTEIN ADIPOCYTE-ASSOCIATED 1"/>
    <property type="match status" value="1"/>
</dbReference>
<comment type="subcellular location">
    <subcellularLocation>
        <location evidence="1">Membrane</location>
        <topology evidence="1">Multi-pass membrane protein</topology>
    </subcellularLocation>
</comment>
<dbReference type="OrthoDB" id="10027388at2759"/>
<feature type="transmembrane region" description="Helical" evidence="6">
    <location>
        <begin position="158"/>
        <end position="176"/>
    </location>
</feature>
<dbReference type="Proteomes" id="UP000055024">
    <property type="component" value="Unassembled WGS sequence"/>
</dbReference>
<gene>
    <name evidence="7" type="primary">Tpra1</name>
    <name evidence="7" type="ORF">T11_11768</name>
</gene>
<comment type="similarity">
    <text evidence="2">Belongs to the UPF0359 family.</text>
</comment>
<feature type="transmembrane region" description="Helical" evidence="6">
    <location>
        <begin position="51"/>
        <end position="72"/>
    </location>
</feature>
<dbReference type="GO" id="GO:0004930">
    <property type="term" value="F:G protein-coupled receptor activity"/>
    <property type="evidence" value="ECO:0007669"/>
    <property type="project" value="TreeGrafter"/>
</dbReference>
<dbReference type="PANTHER" id="PTHR15876:SF8">
    <property type="entry name" value="TRANSMEMBRANE PROTEIN ADIPOCYTE-ASSOCIATED 1"/>
    <property type="match status" value="1"/>
</dbReference>
<dbReference type="GO" id="GO:0005886">
    <property type="term" value="C:plasma membrane"/>
    <property type="evidence" value="ECO:0007669"/>
    <property type="project" value="TreeGrafter"/>
</dbReference>
<evidence type="ECO:0000313" key="8">
    <source>
        <dbReference type="Proteomes" id="UP000055024"/>
    </source>
</evidence>
<protein>
    <submittedName>
        <fullName evidence="7">Transmembrane protein adipocyte-associated 1</fullName>
    </submittedName>
</protein>
<reference evidence="7 8" key="1">
    <citation type="submission" date="2015-01" db="EMBL/GenBank/DDBJ databases">
        <title>Evolution of Trichinella species and genotypes.</title>
        <authorList>
            <person name="Korhonen P.K."/>
            <person name="Edoardo P."/>
            <person name="Giuseppe L.R."/>
            <person name="Gasser R.B."/>
        </authorList>
    </citation>
    <scope>NUCLEOTIDE SEQUENCE [LARGE SCALE GENOMIC DNA]</scope>
    <source>
        <strain evidence="7">ISS1029</strain>
    </source>
</reference>
<accession>A0A0V1HI41</accession>
<keyword evidence="3 6" id="KW-0812">Transmembrane</keyword>
<name>A0A0V1HI41_9BILA</name>
<feature type="transmembrane region" description="Helical" evidence="6">
    <location>
        <begin position="239"/>
        <end position="259"/>
    </location>
</feature>
<evidence type="ECO:0000256" key="4">
    <source>
        <dbReference type="ARBA" id="ARBA00022989"/>
    </source>
</evidence>
<evidence type="ECO:0000256" key="5">
    <source>
        <dbReference type="ARBA" id="ARBA00023136"/>
    </source>
</evidence>
<feature type="transmembrane region" description="Helical" evidence="6">
    <location>
        <begin position="126"/>
        <end position="146"/>
    </location>
</feature>
<evidence type="ECO:0000256" key="2">
    <source>
        <dbReference type="ARBA" id="ARBA00010125"/>
    </source>
</evidence>
<dbReference type="Pfam" id="PF10160">
    <property type="entry name" value="Tmemb_40"/>
    <property type="match status" value="1"/>
</dbReference>
<sequence length="359" mass="40387">MYDSLLWLRLECCSNDAKNDLCNIAMMNNTTAISVCKLIFLQQTGEAGVRILDVAIVIPNILFLIFLVYKFPRIRTKLTNTKSPVFFTFFLMVYISTIISVIRAVTAMFASGFNFDGRILVKGLWLLWRFFLVSLELMVLLFGLFFGHLDSRTSIKRALIATGLVSGLFSTSQAGLEFDSSSDHGPFLSDSSRVVIFSHGGVIFLLVSSSVFALLYLSVCLAPLTCLQRILLAPKRKKFYVYCAILCSLYSLHMVGSALLLCDVQSGLCILALPVYLYYAFYLPTMYYSFLRGYGAIANEELFFSYSHQKDMFANLADVDSTRATFENLHSPRIDITAESFSVNSARLKYSNDNNHEKV</sequence>
<feature type="transmembrane region" description="Helical" evidence="6">
    <location>
        <begin position="84"/>
        <end position="106"/>
    </location>
</feature>